<evidence type="ECO:0000256" key="1">
    <source>
        <dbReference type="ARBA" id="ARBA00004123"/>
    </source>
</evidence>
<keyword evidence="5 7" id="KW-0539">Nucleus</keyword>
<keyword evidence="4" id="KW-0090">Biological rhythms</keyword>
<dbReference type="Gene3D" id="3.40.50.2300">
    <property type="match status" value="1"/>
</dbReference>
<dbReference type="SUPFAM" id="SSF52172">
    <property type="entry name" value="CheY-like"/>
    <property type="match status" value="1"/>
</dbReference>
<evidence type="ECO:0000259" key="10">
    <source>
        <dbReference type="PROSITE" id="PS51017"/>
    </source>
</evidence>
<dbReference type="SMART" id="SM00448">
    <property type="entry name" value="REC"/>
    <property type="match status" value="1"/>
</dbReference>
<evidence type="ECO:0000256" key="3">
    <source>
        <dbReference type="ARBA" id="ARBA00023012"/>
    </source>
</evidence>
<evidence type="ECO:0000259" key="9">
    <source>
        <dbReference type="PROSITE" id="PS50110"/>
    </source>
</evidence>
<comment type="subcellular location">
    <subcellularLocation>
        <location evidence="1 7">Nucleus</location>
    </subcellularLocation>
</comment>
<feature type="compositionally biased region" description="Polar residues" evidence="8">
    <location>
        <begin position="219"/>
        <end position="230"/>
    </location>
</feature>
<evidence type="ECO:0000256" key="8">
    <source>
        <dbReference type="SAM" id="MobiDB-lite"/>
    </source>
</evidence>
<dbReference type="Pfam" id="PF00072">
    <property type="entry name" value="Response_reg"/>
    <property type="match status" value="1"/>
</dbReference>
<evidence type="ECO:0000313" key="12">
    <source>
        <dbReference type="Proteomes" id="UP000604825"/>
    </source>
</evidence>
<dbReference type="GO" id="GO:0000160">
    <property type="term" value="P:phosphorelay signal transduction system"/>
    <property type="evidence" value="ECO:0007669"/>
    <property type="project" value="UniProtKB-KW"/>
</dbReference>
<feature type="domain" description="Response regulatory" evidence="9">
    <location>
        <begin position="60"/>
        <end position="178"/>
    </location>
</feature>
<comment type="caution">
    <text evidence="6">Lacks conserved residue(s) required for the propagation of feature annotation.</text>
</comment>
<feature type="region of interest" description="Disordered" evidence="8">
    <location>
        <begin position="326"/>
        <end position="345"/>
    </location>
</feature>
<dbReference type="OrthoDB" id="60033at2759"/>
<dbReference type="GO" id="GO:0005634">
    <property type="term" value="C:nucleus"/>
    <property type="evidence" value="ECO:0007669"/>
    <property type="project" value="UniProtKB-SubCell"/>
</dbReference>
<dbReference type="InterPro" id="IPR011006">
    <property type="entry name" value="CheY-like_superfamily"/>
</dbReference>
<feature type="compositionally biased region" description="Polar residues" evidence="8">
    <location>
        <begin position="688"/>
        <end position="705"/>
    </location>
</feature>
<evidence type="ECO:0000256" key="2">
    <source>
        <dbReference type="ARBA" id="ARBA00010330"/>
    </source>
</evidence>
<feature type="compositionally biased region" description="Gly residues" evidence="8">
    <location>
        <begin position="13"/>
        <end position="30"/>
    </location>
</feature>
<dbReference type="InterPro" id="IPR010402">
    <property type="entry name" value="CCT_domain"/>
</dbReference>
<feature type="region of interest" description="Disordered" evidence="8">
    <location>
        <begin position="676"/>
        <end position="705"/>
    </location>
</feature>
<evidence type="ECO:0000256" key="6">
    <source>
        <dbReference type="PROSITE-ProRule" id="PRU00169"/>
    </source>
</evidence>
<evidence type="ECO:0000256" key="4">
    <source>
        <dbReference type="ARBA" id="ARBA00023108"/>
    </source>
</evidence>
<evidence type="ECO:0000256" key="5">
    <source>
        <dbReference type="ARBA" id="ARBA00023242"/>
    </source>
</evidence>
<gene>
    <name evidence="11" type="ORF">NCGR_LOCUS41617</name>
</gene>
<feature type="region of interest" description="Disordered" evidence="8">
    <location>
        <begin position="202"/>
        <end position="286"/>
    </location>
</feature>
<dbReference type="EMBL" id="CAJGYO010000010">
    <property type="protein sequence ID" value="CAD6258135.1"/>
    <property type="molecule type" value="Genomic_DNA"/>
</dbReference>
<feature type="compositionally biased region" description="Basic and acidic residues" evidence="8">
    <location>
        <begin position="235"/>
        <end position="259"/>
    </location>
</feature>
<accession>A0A811QPR9</accession>
<dbReference type="PROSITE" id="PS51017">
    <property type="entry name" value="CCT"/>
    <property type="match status" value="1"/>
</dbReference>
<evidence type="ECO:0000313" key="11">
    <source>
        <dbReference type="EMBL" id="CAD6258135.1"/>
    </source>
</evidence>
<dbReference type="Pfam" id="PF06203">
    <property type="entry name" value="CCT"/>
    <property type="match status" value="1"/>
</dbReference>
<reference evidence="11" key="1">
    <citation type="submission" date="2020-10" db="EMBL/GenBank/DDBJ databases">
        <authorList>
            <person name="Han B."/>
            <person name="Lu T."/>
            <person name="Zhao Q."/>
            <person name="Huang X."/>
            <person name="Zhao Y."/>
        </authorList>
    </citation>
    <scope>NUCLEOTIDE SEQUENCE</scope>
</reference>
<protein>
    <submittedName>
        <fullName evidence="11">Uncharacterized protein</fullName>
    </submittedName>
</protein>
<comment type="caution">
    <text evidence="11">The sequence shown here is derived from an EMBL/GenBank/DDBJ whole genome shotgun (WGS) entry which is preliminary data.</text>
</comment>
<name>A0A811QPR9_9POAL</name>
<proteinExistence type="inferred from homology"/>
<dbReference type="InterPro" id="IPR001789">
    <property type="entry name" value="Sig_transdc_resp-reg_receiver"/>
</dbReference>
<dbReference type="GO" id="GO:0009736">
    <property type="term" value="P:cytokinin-activated signaling pathway"/>
    <property type="evidence" value="ECO:0007669"/>
    <property type="project" value="InterPro"/>
</dbReference>
<dbReference type="PROSITE" id="PS50110">
    <property type="entry name" value="RESPONSE_REGULATORY"/>
    <property type="match status" value="1"/>
</dbReference>
<comment type="similarity">
    <text evidence="2">Belongs to the ARR-like family.</text>
</comment>
<keyword evidence="12" id="KW-1185">Reference proteome</keyword>
<keyword evidence="3" id="KW-0902">Two-component regulatory system</keyword>
<feature type="domain" description="CCT" evidence="10">
    <location>
        <begin position="649"/>
        <end position="691"/>
    </location>
</feature>
<sequence length="705" mass="75838">MSPAAAAVVAASAGGGGGSGGGEAGGGAGAGASSSPASAAGANGRALVRWDQILPRRTLRVLLVEHDDSTRQVVTALLRKCGYRVAAVADGMKAWGVMRERAYAFDLVLTEVAMPSLSGIQLLSRIVAADECKNIPVIMMSSQDSIGTVLKCMQKGAVDFLVKPVRRNELRNLWQHVWRRHAMNCQTNGSENNAASNHISANVANGSKTGENSDEESDAQNFGSKTQAEIQSVEKLPEIRRDEVAGSSKKIEPQSKSYDDGVNTKVDASKDSDGAPSGSEKNVRPKCLNGITSAKVAEQIMDNALAKIQVHVVQANYALRITDTSSRRPSNLGKDLGMTEPAADRKCQSSVMENNAVTKGAAIGHADSSPSQFLETNLGKQHHLNGYKKQEFREKDIFNHSNSSAFSRYGNKRIEPSGEVQFFPSLCTTGQEHVHGKDPVFQPNGVLLPPNEHNTGESTRQARITLDSSTEGAAIMCSSSAREDAGASRSSHRKDSMSHPSYGFIPVPIPVGPAMPYHYGAILHPVYYPQGPLMHCDSAGINTAAIQHASGQSNYQEAPGKPSQVGEHKQSEENHQLHHSIQILRESGEPIDMARAHMDHANQSASCSPDICKGSGCTGSGEADINAHTMVALESGNESGIQNSDWTHREAALMKFRMKRKDRCFEKKVRYHSRKKLAEQRPRVKGQFVSQKLKSATTAEAETDS</sequence>
<feature type="region of interest" description="Disordered" evidence="8">
    <location>
        <begin position="12"/>
        <end position="35"/>
    </location>
</feature>
<feature type="region of interest" description="Disordered" evidence="8">
    <location>
        <begin position="550"/>
        <end position="574"/>
    </location>
</feature>
<dbReference type="InterPro" id="IPR045279">
    <property type="entry name" value="ARR-like"/>
</dbReference>
<organism evidence="11 12">
    <name type="scientific">Miscanthus lutarioriparius</name>
    <dbReference type="NCBI Taxonomy" id="422564"/>
    <lineage>
        <taxon>Eukaryota</taxon>
        <taxon>Viridiplantae</taxon>
        <taxon>Streptophyta</taxon>
        <taxon>Embryophyta</taxon>
        <taxon>Tracheophyta</taxon>
        <taxon>Spermatophyta</taxon>
        <taxon>Magnoliopsida</taxon>
        <taxon>Liliopsida</taxon>
        <taxon>Poales</taxon>
        <taxon>Poaceae</taxon>
        <taxon>PACMAD clade</taxon>
        <taxon>Panicoideae</taxon>
        <taxon>Andropogonodae</taxon>
        <taxon>Andropogoneae</taxon>
        <taxon>Saccharinae</taxon>
        <taxon>Miscanthus</taxon>
    </lineage>
</organism>
<evidence type="ECO:0000256" key="7">
    <source>
        <dbReference type="PROSITE-ProRule" id="PRU00357"/>
    </source>
</evidence>
<dbReference type="AlphaFoldDB" id="A0A811QPR9"/>
<dbReference type="GO" id="GO:0048511">
    <property type="term" value="P:rhythmic process"/>
    <property type="evidence" value="ECO:0007669"/>
    <property type="project" value="UniProtKB-KW"/>
</dbReference>
<dbReference type="PANTHER" id="PTHR43874">
    <property type="entry name" value="TWO-COMPONENT RESPONSE REGULATOR"/>
    <property type="match status" value="1"/>
</dbReference>
<dbReference type="PANTHER" id="PTHR43874:SF117">
    <property type="entry name" value="TWO-COMPONENT RESPONSE REGULATOR-LIKE APRR3"/>
    <property type="match status" value="1"/>
</dbReference>
<dbReference type="Proteomes" id="UP000604825">
    <property type="component" value="Unassembled WGS sequence"/>
</dbReference>